<accession>A0A089NKX5</accession>
<dbReference type="InterPro" id="IPR001853">
    <property type="entry name" value="DSBA-like_thioredoxin_dom"/>
</dbReference>
<dbReference type="InterPro" id="IPR014440">
    <property type="entry name" value="HCCAis_GSTk"/>
</dbReference>
<dbReference type="GO" id="GO:1901170">
    <property type="term" value="P:naphthalene catabolic process"/>
    <property type="evidence" value="ECO:0007669"/>
    <property type="project" value="InterPro"/>
</dbReference>
<dbReference type="STRING" id="693986.MOC_0771"/>
<dbReference type="CDD" id="cd03022">
    <property type="entry name" value="DsbA_HCCA_Iso"/>
    <property type="match status" value="1"/>
</dbReference>
<gene>
    <name evidence="4" type="ORF">MOC_0771</name>
</gene>
<feature type="active site" description="Nucleophile" evidence="2">
    <location>
        <position position="15"/>
    </location>
</feature>
<dbReference type="HOGENOM" id="CLU_069253_1_3_5"/>
<dbReference type="PANTHER" id="PTHR42943">
    <property type="entry name" value="GLUTATHIONE S-TRANSFERASE KAPPA"/>
    <property type="match status" value="1"/>
</dbReference>
<dbReference type="PIRSF" id="PIRSF006386">
    <property type="entry name" value="HCCAis_GSTk"/>
    <property type="match status" value="1"/>
</dbReference>
<dbReference type="KEGG" id="mor:MOC_0771"/>
<feature type="domain" description="DSBA-like thioredoxin" evidence="3">
    <location>
        <begin position="7"/>
        <end position="194"/>
    </location>
</feature>
<reference evidence="4 5" key="1">
    <citation type="journal article" date="2014" name="PLoS ONE">
        <title>Genome Information of Methylobacterium oryzae, a Plant-Probiotic Methylotroph in the Phyllosphere.</title>
        <authorList>
            <person name="Kwak M.J."/>
            <person name="Jeong H."/>
            <person name="Madhaiyan M."/>
            <person name="Lee Y."/>
            <person name="Sa T.M."/>
            <person name="Oh T.K."/>
            <person name="Kim J.F."/>
        </authorList>
    </citation>
    <scope>NUCLEOTIDE SEQUENCE [LARGE SCALE GENOMIC DNA]</scope>
    <source>
        <strain evidence="4 5">CBMB20</strain>
    </source>
</reference>
<keyword evidence="5" id="KW-1185">Reference proteome</keyword>
<dbReference type="InterPro" id="IPR044087">
    <property type="entry name" value="NahD-like"/>
</dbReference>
<dbReference type="GO" id="GO:0004602">
    <property type="term" value="F:glutathione peroxidase activity"/>
    <property type="evidence" value="ECO:0007669"/>
    <property type="project" value="TreeGrafter"/>
</dbReference>
<evidence type="ECO:0000259" key="3">
    <source>
        <dbReference type="Pfam" id="PF01323"/>
    </source>
</evidence>
<dbReference type="eggNOG" id="COG3917">
    <property type="taxonomic scope" value="Bacteria"/>
</dbReference>
<dbReference type="AlphaFoldDB" id="A0A089NKX5"/>
<proteinExistence type="inferred from homology"/>
<comment type="similarity">
    <text evidence="1">Belongs to the GST superfamily. NadH family.</text>
</comment>
<comment type="catalytic activity">
    <reaction evidence="1">
        <text>2-hydroxychromene-2-carboxylate = (3E)-4-(2-hydroxyphenyl)-2-oxobut-3-enoate</text>
        <dbReference type="Rhea" id="RHEA:27401"/>
        <dbReference type="ChEBI" id="CHEBI:59350"/>
        <dbReference type="ChEBI" id="CHEBI:59353"/>
        <dbReference type="EC" id="5.99.1.4"/>
    </reaction>
</comment>
<dbReference type="PANTHER" id="PTHR42943:SF2">
    <property type="entry name" value="GLUTATHIONE S-TRANSFERASE KAPPA 1"/>
    <property type="match status" value="1"/>
</dbReference>
<dbReference type="GO" id="GO:0018845">
    <property type="term" value="F:2-hydroxychromene-2-carboxylate isomerase activity"/>
    <property type="evidence" value="ECO:0007669"/>
    <property type="project" value="UniProtKB-UniRule"/>
</dbReference>
<evidence type="ECO:0000313" key="5">
    <source>
        <dbReference type="Proteomes" id="UP000029492"/>
    </source>
</evidence>
<evidence type="ECO:0000256" key="1">
    <source>
        <dbReference type="PIRNR" id="PIRNR006386"/>
    </source>
</evidence>
<protein>
    <recommendedName>
        <fullName evidence="1">2-hydroxychromene-2-carboxylate isomerase</fullName>
        <ecNumber evidence="1">5.99.1.4</ecNumber>
    </recommendedName>
</protein>
<dbReference type="GO" id="GO:0004364">
    <property type="term" value="F:glutathione transferase activity"/>
    <property type="evidence" value="ECO:0007669"/>
    <property type="project" value="TreeGrafter"/>
</dbReference>
<dbReference type="Pfam" id="PF01323">
    <property type="entry name" value="DSBA"/>
    <property type="match status" value="1"/>
</dbReference>
<dbReference type="EMBL" id="CP003811">
    <property type="protein sequence ID" value="AIQ88526.1"/>
    <property type="molecule type" value="Genomic_DNA"/>
</dbReference>
<keyword evidence="1" id="KW-0413">Isomerase</keyword>
<dbReference type="Proteomes" id="UP000029492">
    <property type="component" value="Chromosome"/>
</dbReference>
<dbReference type="GO" id="GO:0006749">
    <property type="term" value="P:glutathione metabolic process"/>
    <property type="evidence" value="ECO:0007669"/>
    <property type="project" value="TreeGrafter"/>
</dbReference>
<dbReference type="InterPro" id="IPR051924">
    <property type="entry name" value="GST_Kappa/NadH"/>
</dbReference>
<evidence type="ECO:0000313" key="4">
    <source>
        <dbReference type="EMBL" id="AIQ88526.1"/>
    </source>
</evidence>
<dbReference type="Gene3D" id="3.40.30.10">
    <property type="entry name" value="Glutaredoxin"/>
    <property type="match status" value="1"/>
</dbReference>
<sequence>MARQPILEFWYEFASTYSYLAAMRVEAAASEAGVAIRWRPFLVGPLFAAQGWTTSPFNLYPAKGKNMWRDVEREAARLGLPPVTRPAQFPQNSLSAVRVAILGQDQDWLVPFSKAVFTASFAEGRSIAEPAAVTQIVDSLGLDGTQTVRAAAAEANKTKLRVSVEEARSRGIYGAPTFLADDGELFWGNDRLEQALAWATGDRPKGLR</sequence>
<dbReference type="RefSeq" id="WP_043755705.1">
    <property type="nucleotide sequence ID" value="NZ_CP003811.1"/>
</dbReference>
<name>A0A089NKX5_9HYPH</name>
<dbReference type="InterPro" id="IPR036249">
    <property type="entry name" value="Thioredoxin-like_sf"/>
</dbReference>
<evidence type="ECO:0000256" key="2">
    <source>
        <dbReference type="PIRSR" id="PIRSR006386-1"/>
    </source>
</evidence>
<dbReference type="SUPFAM" id="SSF52833">
    <property type="entry name" value="Thioredoxin-like"/>
    <property type="match status" value="1"/>
</dbReference>
<dbReference type="EC" id="5.99.1.4" evidence="1"/>
<organism evidence="4 5">
    <name type="scientific">Methylobacterium oryzae CBMB20</name>
    <dbReference type="NCBI Taxonomy" id="693986"/>
    <lineage>
        <taxon>Bacteria</taxon>
        <taxon>Pseudomonadati</taxon>
        <taxon>Pseudomonadota</taxon>
        <taxon>Alphaproteobacteria</taxon>
        <taxon>Hyphomicrobiales</taxon>
        <taxon>Methylobacteriaceae</taxon>
        <taxon>Methylobacterium</taxon>
    </lineage>
</organism>